<dbReference type="AlphaFoldDB" id="A0AAD8M9X9"/>
<comment type="caution">
    <text evidence="1">The sequence shown here is derived from an EMBL/GenBank/DDBJ whole genome shotgun (WGS) entry which is preliminary data.</text>
</comment>
<organism evidence="1 2">
    <name type="scientific">Heracleum sosnowskyi</name>
    <dbReference type="NCBI Taxonomy" id="360622"/>
    <lineage>
        <taxon>Eukaryota</taxon>
        <taxon>Viridiplantae</taxon>
        <taxon>Streptophyta</taxon>
        <taxon>Embryophyta</taxon>
        <taxon>Tracheophyta</taxon>
        <taxon>Spermatophyta</taxon>
        <taxon>Magnoliopsida</taxon>
        <taxon>eudicotyledons</taxon>
        <taxon>Gunneridae</taxon>
        <taxon>Pentapetalae</taxon>
        <taxon>asterids</taxon>
        <taxon>campanulids</taxon>
        <taxon>Apiales</taxon>
        <taxon>Apiaceae</taxon>
        <taxon>Apioideae</taxon>
        <taxon>apioid superclade</taxon>
        <taxon>Tordylieae</taxon>
        <taxon>Tordyliinae</taxon>
        <taxon>Heracleum</taxon>
    </lineage>
</organism>
<evidence type="ECO:0000313" key="2">
    <source>
        <dbReference type="Proteomes" id="UP001237642"/>
    </source>
</evidence>
<gene>
    <name evidence="1" type="ORF">POM88_040528</name>
</gene>
<keyword evidence="2" id="KW-1185">Reference proteome</keyword>
<dbReference type="Proteomes" id="UP001237642">
    <property type="component" value="Unassembled WGS sequence"/>
</dbReference>
<proteinExistence type="predicted"/>
<reference evidence="1" key="2">
    <citation type="submission" date="2023-05" db="EMBL/GenBank/DDBJ databases">
        <authorList>
            <person name="Schelkunov M.I."/>
        </authorList>
    </citation>
    <scope>NUCLEOTIDE SEQUENCE</scope>
    <source>
        <strain evidence="1">Hsosn_3</strain>
        <tissue evidence="1">Leaf</tissue>
    </source>
</reference>
<accession>A0AAD8M9X9</accession>
<dbReference type="EMBL" id="JAUIZM010000009">
    <property type="protein sequence ID" value="KAK1364967.1"/>
    <property type="molecule type" value="Genomic_DNA"/>
</dbReference>
<evidence type="ECO:0000313" key="1">
    <source>
        <dbReference type="EMBL" id="KAK1364967.1"/>
    </source>
</evidence>
<name>A0AAD8M9X9_9APIA</name>
<sequence length="157" mass="17667">MTDPSKSGVLRVYNLISNVGRTLHIAINCGGHSQLKCGLALVYDKFKGLFKIVHIFAGNPSVHCEILELESESFRKIDVPLYIGERKHDWGDPIFVSGRYIYWDVCSSECILSMDICEEKFYEIPLARSTNNYSVLERGGCLGLELAIDIGAAKMWF</sequence>
<protein>
    <submittedName>
        <fullName evidence="1">Uncharacterized protein</fullName>
    </submittedName>
</protein>
<reference evidence="1" key="1">
    <citation type="submission" date="2023-02" db="EMBL/GenBank/DDBJ databases">
        <title>Genome of toxic invasive species Heracleum sosnowskyi carries increased number of genes despite the absence of recent whole-genome duplications.</title>
        <authorList>
            <person name="Schelkunov M."/>
            <person name="Shtratnikova V."/>
            <person name="Makarenko M."/>
            <person name="Klepikova A."/>
            <person name="Omelchenko D."/>
            <person name="Novikova G."/>
            <person name="Obukhova E."/>
            <person name="Bogdanov V."/>
            <person name="Penin A."/>
            <person name="Logacheva M."/>
        </authorList>
    </citation>
    <scope>NUCLEOTIDE SEQUENCE</scope>
    <source>
        <strain evidence="1">Hsosn_3</strain>
        <tissue evidence="1">Leaf</tissue>
    </source>
</reference>